<dbReference type="PANTHER" id="PTHR47129">
    <property type="entry name" value="QUINONE OXIDOREDUCTASE 2"/>
    <property type="match status" value="1"/>
</dbReference>
<accession>A0A1M7YYT3</accession>
<dbReference type="GO" id="GO:0003955">
    <property type="term" value="F:NAD(P)H dehydrogenase (quinone) activity"/>
    <property type="evidence" value="ECO:0007669"/>
    <property type="project" value="UniProtKB-EC"/>
</dbReference>
<proteinExistence type="predicted"/>
<dbReference type="InterPro" id="IPR052718">
    <property type="entry name" value="NmrA-type_oxidoreductase"/>
</dbReference>
<dbReference type="PANTHER" id="PTHR47129:SF1">
    <property type="entry name" value="NMRA-LIKE DOMAIN-CONTAINING PROTEIN"/>
    <property type="match status" value="1"/>
</dbReference>
<dbReference type="RefSeq" id="WP_073584755.1">
    <property type="nucleotide sequence ID" value="NZ_AP024897.1"/>
</dbReference>
<evidence type="ECO:0000259" key="1">
    <source>
        <dbReference type="Pfam" id="PF05368"/>
    </source>
</evidence>
<keyword evidence="2" id="KW-0560">Oxidoreductase</keyword>
<dbReference type="OrthoDB" id="5510591at2"/>
<feature type="domain" description="NmrA-like" evidence="1">
    <location>
        <begin position="3"/>
        <end position="248"/>
    </location>
</feature>
<evidence type="ECO:0000313" key="3">
    <source>
        <dbReference type="Proteomes" id="UP000184600"/>
    </source>
</evidence>
<dbReference type="EMBL" id="FRFG01000043">
    <property type="protein sequence ID" value="SHO57636.1"/>
    <property type="molecule type" value="Genomic_DNA"/>
</dbReference>
<dbReference type="Gene3D" id="3.40.50.720">
    <property type="entry name" value="NAD(P)-binding Rossmann-like Domain"/>
    <property type="match status" value="1"/>
</dbReference>
<dbReference type="STRING" id="1117707.VQ7734_03406"/>
<evidence type="ECO:0000313" key="2">
    <source>
        <dbReference type="EMBL" id="SHO57636.1"/>
    </source>
</evidence>
<sequence length="283" mass="29212">MYLVTGASGQLGRLIIQALQDKGVAADQIVAAVRSPEKVLDLASAGVVVRKADYTEPASLKAAFEGVKKVILVSSSEVGQRAPQHQNVIDAAKEAGVELLAYTSLLKADSSPMLLAEEHKVTEAALAASGIPHVLLRNSWYLENYTASAGMAVEHGAVLGCAGDGKYAMASRADYAEAAAVVVTTEGHAGKTYELAGDEAVTLAEYAAAVAEVSGKPVAYQELPEQEYVKVLTGIGLPEGFAQVLANSDVGASQGALFDDSKTLSTLIGHGTTSVKDAIKAAL</sequence>
<keyword evidence="3" id="KW-1185">Reference proteome</keyword>
<name>A0A1M7YYT3_9VIBR</name>
<dbReference type="InterPro" id="IPR036291">
    <property type="entry name" value="NAD(P)-bd_dom_sf"/>
</dbReference>
<dbReference type="Gene3D" id="3.90.25.10">
    <property type="entry name" value="UDP-galactose 4-epimerase, domain 1"/>
    <property type="match status" value="1"/>
</dbReference>
<dbReference type="CDD" id="cd05269">
    <property type="entry name" value="TMR_SDR_a"/>
    <property type="match status" value="1"/>
</dbReference>
<dbReference type="EC" id="1.6.5.2" evidence="2"/>
<dbReference type="Proteomes" id="UP000184600">
    <property type="component" value="Unassembled WGS sequence"/>
</dbReference>
<organism evidence="2 3">
    <name type="scientific">Vibrio quintilis</name>
    <dbReference type="NCBI Taxonomy" id="1117707"/>
    <lineage>
        <taxon>Bacteria</taxon>
        <taxon>Pseudomonadati</taxon>
        <taxon>Pseudomonadota</taxon>
        <taxon>Gammaproteobacteria</taxon>
        <taxon>Vibrionales</taxon>
        <taxon>Vibrionaceae</taxon>
        <taxon>Vibrio</taxon>
    </lineage>
</organism>
<dbReference type="InterPro" id="IPR008030">
    <property type="entry name" value="NmrA-like"/>
</dbReference>
<protein>
    <submittedName>
        <fullName evidence="2">Quinone oxidoreductase 2</fullName>
        <ecNumber evidence="2">1.6.5.2</ecNumber>
    </submittedName>
</protein>
<dbReference type="AlphaFoldDB" id="A0A1M7YYT3"/>
<dbReference type="SUPFAM" id="SSF51735">
    <property type="entry name" value="NAD(P)-binding Rossmann-fold domains"/>
    <property type="match status" value="1"/>
</dbReference>
<gene>
    <name evidence="2" type="primary">qorB</name>
    <name evidence="2" type="ORF">VQ7734_03406</name>
</gene>
<reference evidence="3" key="1">
    <citation type="submission" date="2016-12" db="EMBL/GenBank/DDBJ databases">
        <authorList>
            <person name="Rodrigo-Torres L."/>
            <person name="Arahal R.D."/>
            <person name="Lucena T."/>
        </authorList>
    </citation>
    <scope>NUCLEOTIDE SEQUENCE [LARGE SCALE GENOMIC DNA]</scope>
</reference>
<dbReference type="Pfam" id="PF05368">
    <property type="entry name" value="NmrA"/>
    <property type="match status" value="1"/>
</dbReference>